<feature type="transmembrane region" description="Helical" evidence="8">
    <location>
        <begin position="588"/>
        <end position="609"/>
    </location>
</feature>
<keyword evidence="8" id="KW-1133">Transmembrane helix</keyword>
<dbReference type="GO" id="GO:0052689">
    <property type="term" value="F:carboxylic ester hydrolase activity"/>
    <property type="evidence" value="ECO:0007669"/>
    <property type="project" value="UniProtKB-KW"/>
</dbReference>
<keyword evidence="8" id="KW-0472">Membrane</keyword>
<dbReference type="Proteomes" id="UP000319746">
    <property type="component" value="Unassembled WGS sequence"/>
</dbReference>
<reference evidence="9 10" key="1">
    <citation type="submission" date="2019-06" db="EMBL/GenBank/DDBJ databases">
        <title>Sequencing the genomes of 1000 actinobacteria strains.</title>
        <authorList>
            <person name="Klenk H.-P."/>
        </authorList>
    </citation>
    <scope>NUCLEOTIDE SEQUENCE [LARGE SCALE GENOMIC DNA]</scope>
    <source>
        <strain evidence="9 10">DSM 24083</strain>
    </source>
</reference>
<dbReference type="SUPFAM" id="SSF53474">
    <property type="entry name" value="alpha/beta-Hydrolases"/>
    <property type="match status" value="1"/>
</dbReference>
<name>A0A543AMZ5_9MICC</name>
<proteinExistence type="inferred from homology"/>
<dbReference type="AlphaFoldDB" id="A0A543AMZ5"/>
<dbReference type="Gene3D" id="3.40.50.1820">
    <property type="entry name" value="alpha/beta hydrolase"/>
    <property type="match status" value="1"/>
</dbReference>
<evidence type="ECO:0000256" key="6">
    <source>
        <dbReference type="ARBA" id="ARBA00022837"/>
    </source>
</evidence>
<keyword evidence="4" id="KW-0732">Signal</keyword>
<dbReference type="Pfam" id="PF07519">
    <property type="entry name" value="Tannase"/>
    <property type="match status" value="1"/>
</dbReference>
<evidence type="ECO:0000313" key="9">
    <source>
        <dbReference type="EMBL" id="TQL73954.1"/>
    </source>
</evidence>
<gene>
    <name evidence="9" type="ORF">FB556_0403</name>
</gene>
<keyword evidence="2" id="KW-0719">Serine esterase</keyword>
<evidence type="ECO:0000256" key="8">
    <source>
        <dbReference type="SAM" id="Phobius"/>
    </source>
</evidence>
<evidence type="ECO:0000313" key="10">
    <source>
        <dbReference type="Proteomes" id="UP000319746"/>
    </source>
</evidence>
<keyword evidence="5" id="KW-0378">Hydrolase</keyword>
<evidence type="ECO:0000256" key="2">
    <source>
        <dbReference type="ARBA" id="ARBA00022487"/>
    </source>
</evidence>
<dbReference type="GO" id="GO:0046872">
    <property type="term" value="F:metal ion binding"/>
    <property type="evidence" value="ECO:0007669"/>
    <property type="project" value="UniProtKB-KW"/>
</dbReference>
<dbReference type="PANTHER" id="PTHR33938:SF15">
    <property type="entry name" value="FERULOYL ESTERASE B-RELATED"/>
    <property type="match status" value="1"/>
</dbReference>
<dbReference type="EMBL" id="VFOU01000001">
    <property type="protein sequence ID" value="TQL73954.1"/>
    <property type="molecule type" value="Genomic_DNA"/>
</dbReference>
<dbReference type="InterPro" id="IPR011118">
    <property type="entry name" value="Tannase/feruloyl_esterase"/>
</dbReference>
<evidence type="ECO:0000256" key="3">
    <source>
        <dbReference type="ARBA" id="ARBA00022723"/>
    </source>
</evidence>
<evidence type="ECO:0000256" key="4">
    <source>
        <dbReference type="ARBA" id="ARBA00022729"/>
    </source>
</evidence>
<protein>
    <submittedName>
        <fullName evidence="9">Feruloyl esterase</fullName>
    </submittedName>
</protein>
<keyword evidence="6" id="KW-0106">Calcium</keyword>
<evidence type="ECO:0000256" key="7">
    <source>
        <dbReference type="ARBA" id="ARBA00023157"/>
    </source>
</evidence>
<sequence length="615" mass="65767">MEPCTTSWNDSPPAQLGGKKSRLLRTIVASGAAALGLLFTGLSPPAHADVTTNIASACAGLTEFTFPATTIASASTVPNGTLSHRGKPIAQHCLVTGRMNERVSAVDGEEYAISFEMRLPTDWSGQYLYQGNGGLNGFVTTALGTAGGSESALQMGMAVISSDSGHTSSQNPTFGLDPQARLDYGYQATGTLTPMAKALIDTAYGSEPEFSYMAGSSNGGRHTMVAASRYADDYDGFLAVAPSFHRPQAAIAQLWGAQQWNTVTTNKNLDSAFTSEERVLVAEAILEQCDALDGLADGMVFASANCQEMFNVAHHVPMCASDRDGTCLTSEQQRVITDVFDGATTSDGSAIYSSFPYDPGLVSESWASWQFKAPVTRDSVVLGYIYSSPPYAPAMSSLGQFVLTLDIDEANESIYATSERYAQSAVGFMVPPDLTYQDLKASGGKMMVLHGASDGVFSMEDTSSWYRNLQAAHGGNAADFVRYYEIPGMAHTRGGPATDQHDSLTALINWVEKNEQPEALNAWVNPANKALPADWSTNRTRPLCAYPEIAFYTAGDPERAASFKCRVSERSEILNARVAATDGQPGSAALTLTILFLVIPGISTVAYMWKRRKHS</sequence>
<comment type="similarity">
    <text evidence="1">Belongs to the tannase family.</text>
</comment>
<keyword evidence="10" id="KW-1185">Reference proteome</keyword>
<dbReference type="PANTHER" id="PTHR33938">
    <property type="entry name" value="FERULOYL ESTERASE B-RELATED"/>
    <property type="match status" value="1"/>
</dbReference>
<accession>A0A543AMZ5</accession>
<dbReference type="InterPro" id="IPR029058">
    <property type="entry name" value="AB_hydrolase_fold"/>
</dbReference>
<evidence type="ECO:0000256" key="5">
    <source>
        <dbReference type="ARBA" id="ARBA00022801"/>
    </source>
</evidence>
<organism evidence="9 10">
    <name type="scientific">Enteractinococcus coprophilus</name>
    <dbReference type="NCBI Taxonomy" id="1027633"/>
    <lineage>
        <taxon>Bacteria</taxon>
        <taxon>Bacillati</taxon>
        <taxon>Actinomycetota</taxon>
        <taxon>Actinomycetes</taxon>
        <taxon>Micrococcales</taxon>
        <taxon>Micrococcaceae</taxon>
    </lineage>
</organism>
<dbReference type="OrthoDB" id="176867at2"/>
<comment type="caution">
    <text evidence="9">The sequence shown here is derived from an EMBL/GenBank/DDBJ whole genome shotgun (WGS) entry which is preliminary data.</text>
</comment>
<evidence type="ECO:0000256" key="1">
    <source>
        <dbReference type="ARBA" id="ARBA00006249"/>
    </source>
</evidence>
<keyword evidence="8" id="KW-0812">Transmembrane</keyword>
<keyword evidence="7" id="KW-1015">Disulfide bond</keyword>
<keyword evidence="3" id="KW-0479">Metal-binding</keyword>